<reference evidence="1" key="1">
    <citation type="submission" date="2023-10" db="EMBL/GenBank/DDBJ databases">
        <authorList>
            <person name="Hackl T."/>
        </authorList>
    </citation>
    <scope>NUCLEOTIDE SEQUENCE</scope>
</reference>
<keyword evidence="2" id="KW-1185">Reference proteome</keyword>
<proteinExistence type="predicted"/>
<dbReference type="EMBL" id="CAUWAG010000007">
    <property type="protein sequence ID" value="CAJ2505691.1"/>
    <property type="molecule type" value="Genomic_DNA"/>
</dbReference>
<sequence length="481" mass="53294">MNQKAEAEAKGWRTFARSELLFYKNNLRIGWDGSEPQEPDSPSATSLARQPTITDFDIQDVLEWEQSVTQYDKWLEQDKTELYDYMCGDLNGTAVYVTPKEKAIKDIGDHSRTTVIPPQDLITLLELPRLDGEKMVRHLSGFMKDSPPPQHGNTTDAKNLNSLGLSMQLLCTASKVYSLLPGATISLMILNEIFHVSPLARAGTRAINHPLLGPFQPVEWTLAETLSFIAWAETGGLLLKPRDLKQVLALSTGNSIYAAASLFADPYDVCQGYELRRIVGNVGRAGVSMLVPPINPKLQNPRADTWNVINHEAFTGKTQCLNNFENTSLHLSFTGYEQPVPGGVVNGSRDVGACYLETVISVFDRGRKVGDLDILKGIDDSMFSRLSTCTHTSNWSIDCDSMSLQWTCIDSWEEMLDMPDNRTCIVRAHKNALSRIAAAVVCVQQGERRFIVLPPKPCYACVVEKLGHGGWGEGQNTVLIC</sequence>
<gene>
    <name evidence="1" type="ORF">KHLLAP_LOCUS6159</name>
</gene>
<organism evidence="1 2">
    <name type="scientific">Anthostomella pinea</name>
    <dbReference type="NCBI Taxonomy" id="933095"/>
    <lineage>
        <taxon>Eukaryota</taxon>
        <taxon>Fungi</taxon>
        <taxon>Dikarya</taxon>
        <taxon>Ascomycota</taxon>
        <taxon>Pezizomycotina</taxon>
        <taxon>Sordariomycetes</taxon>
        <taxon>Xylariomycetidae</taxon>
        <taxon>Xylariales</taxon>
        <taxon>Xylariaceae</taxon>
        <taxon>Anthostomella</taxon>
    </lineage>
</organism>
<evidence type="ECO:0000313" key="1">
    <source>
        <dbReference type="EMBL" id="CAJ2505691.1"/>
    </source>
</evidence>
<protein>
    <submittedName>
        <fullName evidence="1">Uu.00g130850.m01.CDS01</fullName>
    </submittedName>
</protein>
<accession>A0AAI8VJD2</accession>
<name>A0AAI8VJD2_9PEZI</name>
<dbReference type="AlphaFoldDB" id="A0AAI8VJD2"/>
<comment type="caution">
    <text evidence="1">The sequence shown here is derived from an EMBL/GenBank/DDBJ whole genome shotgun (WGS) entry which is preliminary data.</text>
</comment>
<dbReference type="Proteomes" id="UP001295740">
    <property type="component" value="Unassembled WGS sequence"/>
</dbReference>
<evidence type="ECO:0000313" key="2">
    <source>
        <dbReference type="Proteomes" id="UP001295740"/>
    </source>
</evidence>